<dbReference type="InterPro" id="IPR001611">
    <property type="entry name" value="Leu-rich_rpt"/>
</dbReference>
<dbReference type="PROSITE" id="PS01209">
    <property type="entry name" value="LDLRA_1"/>
    <property type="match status" value="3"/>
</dbReference>
<dbReference type="InterPro" id="IPR032675">
    <property type="entry name" value="LRR_dom_sf"/>
</dbReference>
<keyword evidence="4" id="KW-0433">Leucine-rich repeat</keyword>
<feature type="disulfide bond" evidence="13">
    <location>
        <begin position="57"/>
        <end position="72"/>
    </location>
</feature>
<keyword evidence="8" id="KW-0297">G-protein coupled receptor</keyword>
<dbReference type="SUPFAM" id="SSF52058">
    <property type="entry name" value="L domain-like"/>
    <property type="match status" value="1"/>
</dbReference>
<evidence type="ECO:0000256" key="6">
    <source>
        <dbReference type="ARBA" id="ARBA00022737"/>
    </source>
</evidence>
<evidence type="ECO:0000256" key="1">
    <source>
        <dbReference type="ARBA" id="ARBA00004651"/>
    </source>
</evidence>
<dbReference type="PROSITE" id="PS50068">
    <property type="entry name" value="LDLRA_2"/>
    <property type="match status" value="7"/>
</dbReference>
<accession>A0AAN9Y5L2</accession>
<evidence type="ECO:0000259" key="15">
    <source>
        <dbReference type="PROSITE" id="PS50262"/>
    </source>
</evidence>
<feature type="disulfide bond" evidence="13">
    <location>
        <begin position="272"/>
        <end position="290"/>
    </location>
</feature>
<keyword evidence="10 13" id="KW-1015">Disulfide bond</keyword>
<dbReference type="InterPro" id="IPR002172">
    <property type="entry name" value="LDrepeatLR_classA_rpt"/>
</dbReference>
<dbReference type="PANTHER" id="PTHR24372">
    <property type="entry name" value="GLYCOPROTEIN HORMONE RECEPTOR"/>
    <property type="match status" value="1"/>
</dbReference>
<evidence type="ECO:0000256" key="2">
    <source>
        <dbReference type="ARBA" id="ARBA00010663"/>
    </source>
</evidence>
<feature type="transmembrane region" description="Helical" evidence="14">
    <location>
        <begin position="759"/>
        <end position="779"/>
    </location>
</feature>
<feature type="domain" description="G-protein coupled receptors family 1 profile" evidence="15">
    <location>
        <begin position="683"/>
        <end position="941"/>
    </location>
</feature>
<feature type="transmembrane region" description="Helical" evidence="14">
    <location>
        <begin position="843"/>
        <end position="866"/>
    </location>
</feature>
<dbReference type="Pfam" id="PF00001">
    <property type="entry name" value="7tm_1"/>
    <property type="match status" value="1"/>
</dbReference>
<dbReference type="Pfam" id="PF00057">
    <property type="entry name" value="Ldl_recept_a"/>
    <property type="match status" value="3"/>
</dbReference>
<feature type="transmembrane region" description="Helical" evidence="14">
    <location>
        <begin position="921"/>
        <end position="943"/>
    </location>
</feature>
<comment type="caution">
    <text evidence="16">The sequence shown here is derived from an EMBL/GenBank/DDBJ whole genome shotgun (WGS) entry which is preliminary data.</text>
</comment>
<feature type="disulfide bond" evidence="13">
    <location>
        <begin position="38"/>
        <end position="50"/>
    </location>
</feature>
<keyword evidence="3" id="KW-1003">Cell membrane</keyword>
<dbReference type="InterPro" id="IPR023415">
    <property type="entry name" value="LDLR_class-A_CS"/>
</dbReference>
<feature type="disulfide bond" evidence="13">
    <location>
        <begin position="324"/>
        <end position="339"/>
    </location>
</feature>
<feature type="disulfide bond" evidence="13">
    <location>
        <begin position="45"/>
        <end position="63"/>
    </location>
</feature>
<feature type="transmembrane region" description="Helical" evidence="14">
    <location>
        <begin position="887"/>
        <end position="915"/>
    </location>
</feature>
<evidence type="ECO:0000256" key="13">
    <source>
        <dbReference type="PROSITE-ProRule" id="PRU00124"/>
    </source>
</evidence>
<dbReference type="GO" id="GO:0008528">
    <property type="term" value="F:G protein-coupled peptide receptor activity"/>
    <property type="evidence" value="ECO:0007669"/>
    <property type="project" value="TreeGrafter"/>
</dbReference>
<keyword evidence="11" id="KW-0675">Receptor</keyword>
<keyword evidence="7 14" id="KW-1133">Transmembrane helix</keyword>
<evidence type="ECO:0000256" key="12">
    <source>
        <dbReference type="ARBA" id="ARBA00023224"/>
    </source>
</evidence>
<keyword evidence="5 14" id="KW-0812">Transmembrane</keyword>
<sequence>MHKGRIFQKFSAVSKRTDGVMTHNDAQTTQVISIHRKCYYSEFTCKNGQCIRPGFLCDRMNDCIDGSDEIECENEHFVECGDGYLVHQYYRCDGWLECLDNHADELNCEECTGDDKFQCSNGRCIRQANVCDAHCDCVLDGSDFNSTRNSTCEDEQDCDEFYSVENGITQCKIGISLNCFVSNDRHRKMDRCIRGEFICDGFNDCHNGEFSSDEYGCNTTDVAVPSERNFACEDSRLLPSKVRCDHKIDCLNGEDEENCESKLCELHEKALCNNGECISKTSLCDRSFDCFDKSDEMNCHNSPCPPGWRRCLYGGQCLPKHQWCDFHKDCPDDSDETDCEIRECTENEFQCHNGQCINHAERCLNTGKNRSGCADRSHLLNCRDWQCPRDYYQCHDGSCINQTLVCNGNLDCKNTWDDEDNCTFQCAISEPSCQCRDKHMNCTSLSLSSLPQDIERAITWFHLGGNRLSGVLNNSTFTHLNRIIFLDLSNNSIKHLVPFTFQPLWKLSILNLQNNQIQILQNNTFFGLLSLKGLHLENNQIRILESMAFYGLSSLLTLSLHKQKIEKIEREAFQGLRSLTRLDLSMNEISHLVDGTFIGMPKLKYLDLRKNRLRAVADVEVNVFKVTSVLHQLFTDEFRFCCLAKHVPYCEPPRDEFSSCEDLMSNMVLRICIWILGVIATFANLLVIIFRTLYKNANKVHSFLIKNLALGDFLMGTYLLIIAFVDWQYRGIYFRHDSEWRSSSMCSFAGFISTFSSELSVFTLTVITLDRFLVIIFPFRTHRLEMNRTRFLMSIGWVLAALISVVPLPFLRINYFHNFYGRSGVCLPLHITPDKHNGWEYSVFVFLFLNFFSFTIIAGSYLWMYFVARNTQRAVQRESHTSESSMAFRMTLLVATDAACWIPIIILGFLSLAGFTMPPQVFAWVAVFVLPLNAAINPILYTLSTTPFLNPTRKNIKTLKRTFSRSNRKSCYSSTAVHCNHTGDCLTTEELCSMTSHSPSLRWFQKVDTVVIKPGETMPLRRTATLNQRSSETKFN</sequence>
<gene>
    <name evidence="16" type="ORF">V9T40_002688</name>
</gene>
<feature type="disulfide bond" evidence="13">
    <location>
        <begin position="284"/>
        <end position="299"/>
    </location>
</feature>
<dbReference type="PRINTS" id="PR00261">
    <property type="entry name" value="LDLRECEPTOR"/>
</dbReference>
<dbReference type="FunFam" id="1.20.1070.10:FF:000333">
    <property type="entry name" value="Relaxin receptor 1"/>
    <property type="match status" value="1"/>
</dbReference>
<proteinExistence type="inferred from homology"/>
<dbReference type="SMART" id="SM00369">
    <property type="entry name" value="LRR_TYP"/>
    <property type="match status" value="6"/>
</dbReference>
<dbReference type="GO" id="GO:0007189">
    <property type="term" value="P:adenylate cyclase-activating G protein-coupled receptor signaling pathway"/>
    <property type="evidence" value="ECO:0007669"/>
    <property type="project" value="TreeGrafter"/>
</dbReference>
<dbReference type="CDD" id="cd00112">
    <property type="entry name" value="LDLa"/>
    <property type="match status" value="7"/>
</dbReference>
<dbReference type="InterPro" id="IPR017452">
    <property type="entry name" value="GPCR_Rhodpsn_7TM"/>
</dbReference>
<dbReference type="AlphaFoldDB" id="A0AAN9Y5L2"/>
<dbReference type="SUPFAM" id="SSF81321">
    <property type="entry name" value="Family A G protein-coupled receptor-like"/>
    <property type="match status" value="1"/>
</dbReference>
<dbReference type="Gene3D" id="1.20.1070.10">
    <property type="entry name" value="Rhodopsin 7-helix transmembrane proteins"/>
    <property type="match status" value="1"/>
</dbReference>
<feature type="transmembrane region" description="Helical" evidence="14">
    <location>
        <begin position="791"/>
        <end position="811"/>
    </location>
</feature>
<organism evidence="16 17">
    <name type="scientific">Parthenolecanium corni</name>
    <dbReference type="NCBI Taxonomy" id="536013"/>
    <lineage>
        <taxon>Eukaryota</taxon>
        <taxon>Metazoa</taxon>
        <taxon>Ecdysozoa</taxon>
        <taxon>Arthropoda</taxon>
        <taxon>Hexapoda</taxon>
        <taxon>Insecta</taxon>
        <taxon>Pterygota</taxon>
        <taxon>Neoptera</taxon>
        <taxon>Paraneoptera</taxon>
        <taxon>Hemiptera</taxon>
        <taxon>Sternorrhyncha</taxon>
        <taxon>Coccoidea</taxon>
        <taxon>Coccidae</taxon>
        <taxon>Parthenolecanium</taxon>
    </lineage>
</organism>
<dbReference type="Proteomes" id="UP001367676">
    <property type="component" value="Unassembled WGS sequence"/>
</dbReference>
<name>A0AAN9Y5L2_9HEMI</name>
<evidence type="ECO:0000313" key="16">
    <source>
        <dbReference type="EMBL" id="KAK7591075.1"/>
    </source>
</evidence>
<dbReference type="Gene3D" id="4.10.1220.10">
    <property type="entry name" value="EGF-type module"/>
    <property type="match status" value="2"/>
</dbReference>
<evidence type="ECO:0000256" key="8">
    <source>
        <dbReference type="ARBA" id="ARBA00023040"/>
    </source>
</evidence>
<evidence type="ECO:0000256" key="5">
    <source>
        <dbReference type="ARBA" id="ARBA00022692"/>
    </source>
</evidence>
<feature type="disulfide bond" evidence="13">
    <location>
        <begin position="344"/>
        <end position="356"/>
    </location>
</feature>
<dbReference type="GO" id="GO:0009755">
    <property type="term" value="P:hormone-mediated signaling pathway"/>
    <property type="evidence" value="ECO:0007669"/>
    <property type="project" value="TreeGrafter"/>
</dbReference>
<dbReference type="GO" id="GO:0005886">
    <property type="term" value="C:plasma membrane"/>
    <property type="evidence" value="ECO:0007669"/>
    <property type="project" value="UniProtKB-SubCell"/>
</dbReference>
<feature type="disulfide bond" evidence="13">
    <location>
        <begin position="244"/>
        <end position="259"/>
    </location>
</feature>
<evidence type="ECO:0000256" key="4">
    <source>
        <dbReference type="ARBA" id="ARBA00022614"/>
    </source>
</evidence>
<dbReference type="Pfam" id="PF13855">
    <property type="entry name" value="LRR_8"/>
    <property type="match status" value="2"/>
</dbReference>
<keyword evidence="12" id="KW-0807">Transducer</keyword>
<dbReference type="InterPro" id="IPR000276">
    <property type="entry name" value="GPCR_Rhodpsn"/>
</dbReference>
<evidence type="ECO:0000313" key="17">
    <source>
        <dbReference type="Proteomes" id="UP001367676"/>
    </source>
</evidence>
<evidence type="ECO:0000256" key="10">
    <source>
        <dbReference type="ARBA" id="ARBA00023157"/>
    </source>
</evidence>
<dbReference type="CDD" id="cd15137">
    <property type="entry name" value="7tmA_Relaxin_R"/>
    <property type="match status" value="1"/>
</dbReference>
<reference evidence="16 17" key="1">
    <citation type="submission" date="2024-03" db="EMBL/GenBank/DDBJ databases">
        <title>Adaptation during the transition from Ophiocordyceps entomopathogen to insect associate is accompanied by gene loss and intensified selection.</title>
        <authorList>
            <person name="Ward C.M."/>
            <person name="Onetto C.A."/>
            <person name="Borneman A.R."/>
        </authorList>
    </citation>
    <scope>NUCLEOTIDE SEQUENCE [LARGE SCALE GENOMIC DNA]</scope>
    <source>
        <strain evidence="16">AWRI1</strain>
        <tissue evidence="16">Single Adult Female</tissue>
    </source>
</reference>
<protein>
    <recommendedName>
        <fullName evidence="15">G-protein coupled receptors family 1 profile domain-containing protein</fullName>
    </recommendedName>
</protein>
<comment type="subcellular location">
    <subcellularLocation>
        <location evidence="1">Cell membrane</location>
        <topology evidence="1">Multi-pass membrane protein</topology>
    </subcellularLocation>
</comment>
<dbReference type="Gene3D" id="3.80.10.10">
    <property type="entry name" value="Ribonuclease Inhibitor"/>
    <property type="match status" value="2"/>
</dbReference>
<keyword evidence="17" id="KW-1185">Reference proteome</keyword>
<dbReference type="Gene3D" id="4.10.400.10">
    <property type="entry name" value="Low-density Lipoprotein Receptor"/>
    <property type="match status" value="5"/>
</dbReference>
<feature type="disulfide bond" evidence="13">
    <location>
        <begin position="232"/>
        <end position="250"/>
    </location>
</feature>
<dbReference type="InterPro" id="IPR003591">
    <property type="entry name" value="Leu-rich_rpt_typical-subtyp"/>
</dbReference>
<dbReference type="EMBL" id="JBBCAQ010000022">
    <property type="protein sequence ID" value="KAK7591075.1"/>
    <property type="molecule type" value="Genomic_DNA"/>
</dbReference>
<evidence type="ECO:0000256" key="3">
    <source>
        <dbReference type="ARBA" id="ARBA00022475"/>
    </source>
</evidence>
<feature type="disulfide bond" evidence="13">
    <location>
        <begin position="119"/>
        <end position="137"/>
    </location>
</feature>
<dbReference type="SUPFAM" id="SSF57424">
    <property type="entry name" value="LDL receptor-like module"/>
    <property type="match status" value="5"/>
</dbReference>
<feature type="transmembrane region" description="Helical" evidence="14">
    <location>
        <begin position="667"/>
        <end position="691"/>
    </location>
</feature>
<evidence type="ECO:0000256" key="7">
    <source>
        <dbReference type="ARBA" id="ARBA00022989"/>
    </source>
</evidence>
<keyword evidence="9 14" id="KW-0472">Membrane</keyword>
<evidence type="ECO:0000256" key="11">
    <source>
        <dbReference type="ARBA" id="ARBA00023170"/>
    </source>
</evidence>
<dbReference type="PANTHER" id="PTHR24372:SF77">
    <property type="entry name" value="G-PROTEIN COUPLED RECEPTORS FAMILY 1 PROFILE DOMAIN-CONTAINING PROTEIN"/>
    <property type="match status" value="1"/>
</dbReference>
<dbReference type="InterPro" id="IPR036055">
    <property type="entry name" value="LDL_receptor-like_sf"/>
</dbReference>
<evidence type="ECO:0000256" key="9">
    <source>
        <dbReference type="ARBA" id="ARBA00023136"/>
    </source>
</evidence>
<evidence type="ECO:0000256" key="14">
    <source>
        <dbReference type="SAM" id="Phobius"/>
    </source>
</evidence>
<comment type="similarity">
    <text evidence="2">Belongs to the G-protein coupled receptor 1 family.</text>
</comment>
<dbReference type="PROSITE" id="PS50262">
    <property type="entry name" value="G_PROTEIN_RECEP_F1_2"/>
    <property type="match status" value="1"/>
</dbReference>
<dbReference type="SMART" id="SM00192">
    <property type="entry name" value="LDLa"/>
    <property type="match status" value="9"/>
</dbReference>
<feature type="disulfide bond" evidence="13">
    <location>
        <begin position="394"/>
        <end position="412"/>
    </location>
</feature>
<feature type="transmembrane region" description="Helical" evidence="14">
    <location>
        <begin position="703"/>
        <end position="725"/>
    </location>
</feature>
<dbReference type="PROSITE" id="PS00237">
    <property type="entry name" value="G_PROTEIN_RECEP_F1_1"/>
    <property type="match status" value="1"/>
</dbReference>
<feature type="disulfide bond" evidence="13">
    <location>
        <begin position="387"/>
        <end position="399"/>
    </location>
</feature>
<comment type="caution">
    <text evidence="13">Lacks conserved residue(s) required for the propagation of feature annotation.</text>
</comment>
<keyword evidence="6" id="KW-0677">Repeat</keyword>